<organism evidence="2 3">
    <name type="scientific">Dorea acetigenes</name>
    <dbReference type="NCBI Taxonomy" id="2981787"/>
    <lineage>
        <taxon>Bacteria</taxon>
        <taxon>Bacillati</taxon>
        <taxon>Bacillota</taxon>
        <taxon>Clostridia</taxon>
        <taxon>Lachnospirales</taxon>
        <taxon>Lachnospiraceae</taxon>
        <taxon>Dorea</taxon>
    </lineage>
</organism>
<name>A0ABT2RQ89_9FIRM</name>
<dbReference type="EMBL" id="JAOQJU010000022">
    <property type="protein sequence ID" value="MCU6687579.1"/>
    <property type="molecule type" value="Genomic_DNA"/>
</dbReference>
<evidence type="ECO:0000313" key="2">
    <source>
        <dbReference type="EMBL" id="MCU6687579.1"/>
    </source>
</evidence>
<protein>
    <recommendedName>
        <fullName evidence="4">DnaD domain-containing protein</fullName>
    </recommendedName>
</protein>
<comment type="caution">
    <text evidence="2">The sequence shown here is derived from an EMBL/GenBank/DDBJ whole genome shotgun (WGS) entry which is preliminary data.</text>
</comment>
<keyword evidence="3" id="KW-1185">Reference proteome</keyword>
<evidence type="ECO:0000313" key="3">
    <source>
        <dbReference type="Proteomes" id="UP001652431"/>
    </source>
</evidence>
<sequence>MASREELLASIRPGMELTKNFFLRIYGYELSFPGFAEVALTRLEEAGCSKARNYYTCIVAEWEYNHDKMLAGVAAWYRKQDFTKKGDDRNWREAELLEKRRELLEKKLKLLREKKLLLMQQSWQLKRN</sequence>
<gene>
    <name evidence="2" type="ORF">OCV99_13740</name>
</gene>
<evidence type="ECO:0008006" key="4">
    <source>
        <dbReference type="Google" id="ProtNLM"/>
    </source>
</evidence>
<proteinExistence type="predicted"/>
<feature type="coiled-coil region" evidence="1">
    <location>
        <begin position="93"/>
        <end position="121"/>
    </location>
</feature>
<dbReference type="RefSeq" id="WP_158371321.1">
    <property type="nucleotide sequence ID" value="NZ_JAOQJU010000022.1"/>
</dbReference>
<keyword evidence="1" id="KW-0175">Coiled coil</keyword>
<reference evidence="2 3" key="1">
    <citation type="journal article" date="2021" name="ISME Commun">
        <title>Automated analysis of genomic sequences facilitates high-throughput and comprehensive description of bacteria.</title>
        <authorList>
            <person name="Hitch T.C.A."/>
        </authorList>
    </citation>
    <scope>NUCLEOTIDE SEQUENCE [LARGE SCALE GENOMIC DNA]</scope>
    <source>
        <strain evidence="2 3">Sanger_03</strain>
    </source>
</reference>
<dbReference type="Proteomes" id="UP001652431">
    <property type="component" value="Unassembled WGS sequence"/>
</dbReference>
<accession>A0ABT2RQ89</accession>
<evidence type="ECO:0000256" key="1">
    <source>
        <dbReference type="SAM" id="Coils"/>
    </source>
</evidence>